<evidence type="ECO:0000313" key="3">
    <source>
        <dbReference type="Proteomes" id="UP001519460"/>
    </source>
</evidence>
<dbReference type="EMBL" id="JACVVK020000032">
    <property type="protein sequence ID" value="KAK7501359.1"/>
    <property type="molecule type" value="Genomic_DNA"/>
</dbReference>
<keyword evidence="3" id="KW-1185">Reference proteome</keyword>
<dbReference type="Proteomes" id="UP001519460">
    <property type="component" value="Unassembled WGS sequence"/>
</dbReference>
<protein>
    <submittedName>
        <fullName evidence="2">Uncharacterized protein</fullName>
    </submittedName>
</protein>
<reference evidence="2 3" key="1">
    <citation type="journal article" date="2023" name="Sci. Data">
        <title>Genome assembly of the Korean intertidal mud-creeper Batillaria attramentaria.</title>
        <authorList>
            <person name="Patra A.K."/>
            <person name="Ho P.T."/>
            <person name="Jun S."/>
            <person name="Lee S.J."/>
            <person name="Kim Y."/>
            <person name="Won Y.J."/>
        </authorList>
    </citation>
    <scope>NUCLEOTIDE SEQUENCE [LARGE SCALE GENOMIC DNA]</scope>
    <source>
        <strain evidence="2">Wonlab-2016</strain>
    </source>
</reference>
<feature type="compositionally biased region" description="Polar residues" evidence="1">
    <location>
        <begin position="56"/>
        <end position="66"/>
    </location>
</feature>
<dbReference type="AlphaFoldDB" id="A0ABD0LPE4"/>
<organism evidence="2 3">
    <name type="scientific">Batillaria attramentaria</name>
    <dbReference type="NCBI Taxonomy" id="370345"/>
    <lineage>
        <taxon>Eukaryota</taxon>
        <taxon>Metazoa</taxon>
        <taxon>Spiralia</taxon>
        <taxon>Lophotrochozoa</taxon>
        <taxon>Mollusca</taxon>
        <taxon>Gastropoda</taxon>
        <taxon>Caenogastropoda</taxon>
        <taxon>Sorbeoconcha</taxon>
        <taxon>Cerithioidea</taxon>
        <taxon>Batillariidae</taxon>
        <taxon>Batillaria</taxon>
    </lineage>
</organism>
<feature type="region of interest" description="Disordered" evidence="1">
    <location>
        <begin position="56"/>
        <end position="88"/>
    </location>
</feature>
<evidence type="ECO:0000313" key="2">
    <source>
        <dbReference type="EMBL" id="KAK7501359.1"/>
    </source>
</evidence>
<gene>
    <name evidence="2" type="ORF">BaRGS_00007484</name>
</gene>
<evidence type="ECO:0000256" key="1">
    <source>
        <dbReference type="SAM" id="MobiDB-lite"/>
    </source>
</evidence>
<name>A0ABD0LPE4_9CAEN</name>
<accession>A0ABD0LPE4</accession>
<proteinExistence type="predicted"/>
<sequence length="88" mass="10111">MQHSSILTNHRDTKEERLIECLTQGRDQAELSQSRVRFLPQRHYHSLELADDRVTFSNQRSANQTPGLMHGGLPLTQRHQTDSVCSLT</sequence>
<comment type="caution">
    <text evidence="2">The sequence shown here is derived from an EMBL/GenBank/DDBJ whole genome shotgun (WGS) entry which is preliminary data.</text>
</comment>